<evidence type="ECO:0000313" key="3">
    <source>
        <dbReference type="Proteomes" id="UP001419268"/>
    </source>
</evidence>
<keyword evidence="3" id="KW-1185">Reference proteome</keyword>
<sequence length="151" mass="17507">MSSSAMLYRVILWARKKLQDVQSGWSTEPKPETENTLSAHRDKVSTKAENAEYLTRGRNTHNLVNTTTEIGKARARNLNLRQRTLSLLTETKSLQNQKRRMPDQLIMERMPVAVNTKRFMRKADITEPHSRFFDFVCKLSAETTSRSGLYF</sequence>
<dbReference type="Proteomes" id="UP001419268">
    <property type="component" value="Unassembled WGS sequence"/>
</dbReference>
<name>A0AAP0HC71_9MAGN</name>
<proteinExistence type="predicted"/>
<feature type="region of interest" description="Disordered" evidence="1">
    <location>
        <begin position="22"/>
        <end position="41"/>
    </location>
</feature>
<dbReference type="AlphaFoldDB" id="A0AAP0HC71"/>
<organism evidence="2 3">
    <name type="scientific">Stephania cephalantha</name>
    <dbReference type="NCBI Taxonomy" id="152367"/>
    <lineage>
        <taxon>Eukaryota</taxon>
        <taxon>Viridiplantae</taxon>
        <taxon>Streptophyta</taxon>
        <taxon>Embryophyta</taxon>
        <taxon>Tracheophyta</taxon>
        <taxon>Spermatophyta</taxon>
        <taxon>Magnoliopsida</taxon>
        <taxon>Ranunculales</taxon>
        <taxon>Menispermaceae</taxon>
        <taxon>Menispermoideae</taxon>
        <taxon>Cissampelideae</taxon>
        <taxon>Stephania</taxon>
    </lineage>
</organism>
<reference evidence="2 3" key="1">
    <citation type="submission" date="2024-01" db="EMBL/GenBank/DDBJ databases">
        <title>Genome assemblies of Stephania.</title>
        <authorList>
            <person name="Yang L."/>
        </authorList>
    </citation>
    <scope>NUCLEOTIDE SEQUENCE [LARGE SCALE GENOMIC DNA]</scope>
    <source>
        <strain evidence="2">JXDWG</strain>
        <tissue evidence="2">Leaf</tissue>
    </source>
</reference>
<evidence type="ECO:0000256" key="1">
    <source>
        <dbReference type="SAM" id="MobiDB-lite"/>
    </source>
</evidence>
<evidence type="ECO:0000313" key="2">
    <source>
        <dbReference type="EMBL" id="KAK9082933.1"/>
    </source>
</evidence>
<dbReference type="EMBL" id="JBBNAG010000013">
    <property type="protein sequence ID" value="KAK9082933.1"/>
    <property type="molecule type" value="Genomic_DNA"/>
</dbReference>
<accession>A0AAP0HC71</accession>
<feature type="compositionally biased region" description="Basic and acidic residues" evidence="1">
    <location>
        <begin position="29"/>
        <end position="41"/>
    </location>
</feature>
<gene>
    <name evidence="2" type="ORF">Scep_029404</name>
</gene>
<protein>
    <submittedName>
        <fullName evidence="2">Uncharacterized protein</fullName>
    </submittedName>
</protein>
<comment type="caution">
    <text evidence="2">The sequence shown here is derived from an EMBL/GenBank/DDBJ whole genome shotgun (WGS) entry which is preliminary data.</text>
</comment>